<evidence type="ECO:0000313" key="14">
    <source>
        <dbReference type="RefSeq" id="XP_012936887.1"/>
    </source>
</evidence>
<feature type="region of interest" description="Disordered" evidence="10">
    <location>
        <begin position="241"/>
        <end position="269"/>
    </location>
</feature>
<feature type="region of interest" description="Disordered" evidence="10">
    <location>
        <begin position="731"/>
        <end position="765"/>
    </location>
</feature>
<feature type="compositionally biased region" description="Low complexity" evidence="10">
    <location>
        <begin position="411"/>
        <end position="424"/>
    </location>
</feature>
<keyword evidence="2" id="KW-0479">Metal-binding</keyword>
<feature type="compositionally biased region" description="Polar residues" evidence="10">
    <location>
        <begin position="259"/>
        <end position="268"/>
    </location>
</feature>
<feature type="region of interest" description="Disordered" evidence="10">
    <location>
        <begin position="285"/>
        <end position="315"/>
    </location>
</feature>
<dbReference type="RefSeq" id="XP_005096548.1">
    <property type="nucleotide sequence ID" value="XM_005096491.3"/>
</dbReference>
<keyword evidence="4 9" id="KW-0863">Zinc-finger</keyword>
<feature type="domain" description="C2H2-type" evidence="11">
    <location>
        <begin position="1219"/>
        <end position="1246"/>
    </location>
</feature>
<feature type="region of interest" description="Disordered" evidence="10">
    <location>
        <begin position="1297"/>
        <end position="1365"/>
    </location>
</feature>
<keyword evidence="3" id="KW-0677">Repeat</keyword>
<proteinExistence type="predicted"/>
<evidence type="ECO:0000256" key="1">
    <source>
        <dbReference type="ARBA" id="ARBA00004123"/>
    </source>
</evidence>
<feature type="compositionally biased region" description="Polar residues" evidence="10">
    <location>
        <begin position="1110"/>
        <end position="1121"/>
    </location>
</feature>
<keyword evidence="12" id="KW-1185">Reference proteome</keyword>
<feature type="compositionally biased region" description="Basic residues" evidence="10">
    <location>
        <begin position="1254"/>
        <end position="1265"/>
    </location>
</feature>
<dbReference type="PANTHER" id="PTHR47772:SF13">
    <property type="entry name" value="GASTRULA ZINC FINGER PROTEIN XLCGF49.1-LIKE-RELATED"/>
    <property type="match status" value="1"/>
</dbReference>
<gene>
    <name evidence="13 14" type="primary">LOC101862866</name>
</gene>
<evidence type="ECO:0000256" key="5">
    <source>
        <dbReference type="ARBA" id="ARBA00022833"/>
    </source>
</evidence>
<name>A0ABM0JLJ8_APLCA</name>
<dbReference type="Pfam" id="PF00096">
    <property type="entry name" value="zf-C2H2"/>
    <property type="match status" value="3"/>
</dbReference>
<feature type="region of interest" description="Disordered" evidence="10">
    <location>
        <begin position="403"/>
        <end position="449"/>
    </location>
</feature>
<dbReference type="RefSeq" id="XP_012936887.1">
    <property type="nucleotide sequence ID" value="XM_013081433.2"/>
</dbReference>
<protein>
    <submittedName>
        <fullName evidence="13 14">Uncharacterized protein LOC101862866</fullName>
    </submittedName>
</protein>
<feature type="region of interest" description="Disordered" evidence="10">
    <location>
        <begin position="887"/>
        <end position="973"/>
    </location>
</feature>
<feature type="region of interest" description="Disordered" evidence="10">
    <location>
        <begin position="1238"/>
        <end position="1277"/>
    </location>
</feature>
<evidence type="ECO:0000256" key="6">
    <source>
        <dbReference type="ARBA" id="ARBA00023015"/>
    </source>
</evidence>
<keyword evidence="7" id="KW-0804">Transcription</keyword>
<comment type="subcellular location">
    <subcellularLocation>
        <location evidence="1">Nucleus</location>
    </subcellularLocation>
</comment>
<feature type="compositionally biased region" description="Basic and acidic residues" evidence="10">
    <location>
        <begin position="364"/>
        <end position="375"/>
    </location>
</feature>
<feature type="compositionally biased region" description="Polar residues" evidence="10">
    <location>
        <begin position="289"/>
        <end position="306"/>
    </location>
</feature>
<dbReference type="Proteomes" id="UP000694888">
    <property type="component" value="Unplaced"/>
</dbReference>
<dbReference type="PROSITE" id="PS00028">
    <property type="entry name" value="ZINC_FINGER_C2H2_1"/>
    <property type="match status" value="4"/>
</dbReference>
<evidence type="ECO:0000256" key="2">
    <source>
        <dbReference type="ARBA" id="ARBA00022723"/>
    </source>
</evidence>
<dbReference type="InterPro" id="IPR036236">
    <property type="entry name" value="Znf_C2H2_sf"/>
</dbReference>
<evidence type="ECO:0000256" key="10">
    <source>
        <dbReference type="SAM" id="MobiDB-lite"/>
    </source>
</evidence>
<feature type="compositionally biased region" description="Basic and acidic residues" evidence="10">
    <location>
        <begin position="1130"/>
        <end position="1141"/>
    </location>
</feature>
<dbReference type="SUPFAM" id="SSF57667">
    <property type="entry name" value="beta-beta-alpha zinc fingers"/>
    <property type="match status" value="2"/>
</dbReference>
<accession>A0ABM0JLJ8</accession>
<dbReference type="GeneID" id="101862866"/>
<evidence type="ECO:0000259" key="11">
    <source>
        <dbReference type="PROSITE" id="PS50157"/>
    </source>
</evidence>
<feature type="compositionally biased region" description="Basic residues" evidence="10">
    <location>
        <begin position="901"/>
        <end position="930"/>
    </location>
</feature>
<feature type="region of interest" description="Disordered" evidence="10">
    <location>
        <begin position="667"/>
        <end position="693"/>
    </location>
</feature>
<dbReference type="PROSITE" id="PS50157">
    <property type="entry name" value="ZINC_FINGER_C2H2_2"/>
    <property type="match status" value="4"/>
</dbReference>
<feature type="compositionally biased region" description="Polar residues" evidence="10">
    <location>
        <begin position="352"/>
        <end position="363"/>
    </location>
</feature>
<dbReference type="InterPro" id="IPR013087">
    <property type="entry name" value="Znf_C2H2_type"/>
</dbReference>
<feature type="domain" description="C2H2-type" evidence="11">
    <location>
        <begin position="1068"/>
        <end position="1095"/>
    </location>
</feature>
<feature type="compositionally biased region" description="Acidic residues" evidence="10">
    <location>
        <begin position="822"/>
        <end position="834"/>
    </location>
</feature>
<organism evidence="12 13">
    <name type="scientific">Aplysia californica</name>
    <name type="common">California sea hare</name>
    <dbReference type="NCBI Taxonomy" id="6500"/>
    <lineage>
        <taxon>Eukaryota</taxon>
        <taxon>Metazoa</taxon>
        <taxon>Spiralia</taxon>
        <taxon>Lophotrochozoa</taxon>
        <taxon>Mollusca</taxon>
        <taxon>Gastropoda</taxon>
        <taxon>Heterobranchia</taxon>
        <taxon>Euthyneura</taxon>
        <taxon>Tectipleura</taxon>
        <taxon>Aplysiida</taxon>
        <taxon>Aplysioidea</taxon>
        <taxon>Aplysiidae</taxon>
        <taxon>Aplysia</taxon>
    </lineage>
</organism>
<dbReference type="PANTHER" id="PTHR47772">
    <property type="entry name" value="ZINC FINGER PROTEIN 200"/>
    <property type="match status" value="1"/>
</dbReference>
<reference evidence="13 14" key="1">
    <citation type="submission" date="2025-05" db="UniProtKB">
        <authorList>
            <consortium name="RefSeq"/>
        </authorList>
    </citation>
    <scope>IDENTIFICATION</scope>
</reference>
<feature type="region of interest" description="Disordered" evidence="10">
    <location>
        <begin position="125"/>
        <end position="148"/>
    </location>
</feature>
<keyword evidence="5" id="KW-0862">Zinc</keyword>
<feature type="compositionally biased region" description="Low complexity" evidence="10">
    <location>
        <begin position="1303"/>
        <end position="1315"/>
    </location>
</feature>
<evidence type="ECO:0000256" key="8">
    <source>
        <dbReference type="ARBA" id="ARBA00023242"/>
    </source>
</evidence>
<feature type="region of interest" description="Disordered" evidence="10">
    <location>
        <begin position="780"/>
        <end position="842"/>
    </location>
</feature>
<evidence type="ECO:0000256" key="4">
    <source>
        <dbReference type="ARBA" id="ARBA00022771"/>
    </source>
</evidence>
<feature type="compositionally biased region" description="Acidic residues" evidence="10">
    <location>
        <begin position="955"/>
        <end position="968"/>
    </location>
</feature>
<dbReference type="InterPro" id="IPR050636">
    <property type="entry name" value="C2H2-ZF_domain-containing"/>
</dbReference>
<feature type="region of interest" description="Disordered" evidence="10">
    <location>
        <begin position="1093"/>
        <end position="1153"/>
    </location>
</feature>
<keyword evidence="6" id="KW-0805">Transcription regulation</keyword>
<feature type="domain" description="C2H2-type" evidence="11">
    <location>
        <begin position="1163"/>
        <end position="1190"/>
    </location>
</feature>
<feature type="compositionally biased region" description="Basic and acidic residues" evidence="10">
    <location>
        <begin position="1093"/>
        <end position="1109"/>
    </location>
</feature>
<sequence length="1393" mass="149202">MDNRDSFDGFEGLPLELWAQQLQADHIPSTHSGLPASLYQGHGVPAAARDFPPQSLPPVFTTGAAVSSYGLPQQVLSVHQQSSLLTVPKTQNDLNALTSPHNVSGDRSAWSHLFSLDPSLAAMSTLDNPSSLRQPHRYGPLEMHSASKPQQDSLSAVLGRGAGSQPAIPSISLPGGQFSPTSSTYSTNVRSEYPHFTHPDHLVADRMNPLQLNQFMDLSKTSLKSDSSAGLQTLTVDTNVPLMQPSSYSPVSPPASESHLASQQNSSHAPGRVAELLLKTPLHTPMRSLPTQQPTSSFPSEISANSMGLGVGKQSSTISISTPNVLNLSSQPLPGSSATMLSPSDVPIDMTTPLNSRTAASGSQEKDTVVKQESEMDRNGVFADIKGSGERLPLLQSLLTKSAPGFESSKSHSTSDSSVGTSETKVPPPLTTPIVGMVGKPPKSTPKKSNFYGRDASLFSFSTESVSAEPVEMASNPPVTAGLETAAECKTVASVAPARVSEAVSDGFDSVKSGLEHTFPEEVQARSSELDLKTDGDDLSFGSANDELFIGDKSSELCSGAEHSADSFIEACTAKEDPQLGLESAQPIINDVLNPVAKVGSDDVKVEDLVGNDEKPVDLHNEGVVIKTEDTQGSSENKTDEESTAMLPIQNDVSEVLLKPVVVSVRGRRGRKRRGAGQTGAPRRRGGRRGGATGGVRQAYIAAINANGPAGGAETESALEASMNTMDLVPHNESAEIPGPQKRSPGRGKADVAPRRCSNRKSKDNAMRLIELQADTGYQGVSQVQEDPAPPVAPAEVSRRGRKRKQQSYAEDLSDKSLEAEGISEDDDSTEDEKSDAKDADYFVDEEEAAVMENEEVMDAQVSLKKQIKEKRSGGLKISIKLGSDSKAQIVSGITDDPAPRKRKKKLEKVKGSKKAPKNQKKKKGGKKVKVAPSTEGSSLKNEATAGLELKDIEDKDEPIEETEDTDQADAKPLSLMEKYFSTASSASAAKLAQKNAFPGKKAKVKQNVKKSKMNALKTAGMSKQLVVSLNSDTVKRELKQKANMKNKDSVKVVKGEVVDSDTEVPKFVCGYCPRRYHTKQDLLAHVEDHMNEMETDDQKLKSTPKDSKLSSNKLPQSAANADSKYSHHTGGEKSSMDKTSPKSVTVSLKGNKEQLGGTKQKFKCGECGQIFPSKPALLDHVRIHTAEKPFECDICHKCFKERNMLSVHRKTHNQDGLFRCQMCSKAFAHKSDLDVHMQSHPKRSGNGSVTKKLVPHPKSANKPKNHSEKLETENSVEAVKPKSFALALSGESETLVLKRGDSSSSSNKAASMHSKGSEAQAVSKVKPTASSSSSKMIESSKVVIKSDSTPKSSGASDKSSSSLKEKAVETASNVCTCKECPECVTRFLQSFE</sequence>
<feature type="domain" description="C2H2-type" evidence="11">
    <location>
        <begin position="1191"/>
        <end position="1218"/>
    </location>
</feature>
<evidence type="ECO:0000256" key="9">
    <source>
        <dbReference type="PROSITE-ProRule" id="PRU00042"/>
    </source>
</evidence>
<evidence type="ECO:0000256" key="3">
    <source>
        <dbReference type="ARBA" id="ARBA00022737"/>
    </source>
</evidence>
<feature type="compositionally biased region" description="Low complexity" evidence="10">
    <location>
        <begin position="1331"/>
        <end position="1363"/>
    </location>
</feature>
<feature type="region of interest" description="Disordered" evidence="10">
    <location>
        <begin position="334"/>
        <end position="375"/>
    </location>
</feature>
<dbReference type="Gene3D" id="3.30.160.60">
    <property type="entry name" value="Classic Zinc Finger"/>
    <property type="match status" value="3"/>
</dbReference>
<feature type="compositionally biased region" description="Low complexity" evidence="10">
    <location>
        <begin position="245"/>
        <end position="258"/>
    </location>
</feature>
<evidence type="ECO:0000256" key="7">
    <source>
        <dbReference type="ARBA" id="ARBA00023163"/>
    </source>
</evidence>
<evidence type="ECO:0000313" key="12">
    <source>
        <dbReference type="Proteomes" id="UP000694888"/>
    </source>
</evidence>
<dbReference type="SMART" id="SM00355">
    <property type="entry name" value="ZnF_C2H2"/>
    <property type="match status" value="4"/>
</dbReference>
<evidence type="ECO:0000313" key="13">
    <source>
        <dbReference type="RefSeq" id="XP_005096548.1"/>
    </source>
</evidence>
<keyword evidence="8" id="KW-0539">Nucleus</keyword>